<comment type="caution">
    <text evidence="6">The sequence shown here is derived from an EMBL/GenBank/DDBJ whole genome shotgun (WGS) entry which is preliminary data.</text>
</comment>
<proteinExistence type="predicted"/>
<comment type="subcellular location">
    <subcellularLocation>
        <location evidence="1">Membrane</location>
        <topology evidence="1">Multi-pass membrane protein</topology>
    </subcellularLocation>
</comment>
<evidence type="ECO:0000313" key="6">
    <source>
        <dbReference type="EMBL" id="MFD1861521.1"/>
    </source>
</evidence>
<evidence type="ECO:0000313" key="7">
    <source>
        <dbReference type="Proteomes" id="UP001597273"/>
    </source>
</evidence>
<dbReference type="Pfam" id="PF06271">
    <property type="entry name" value="RDD"/>
    <property type="match status" value="1"/>
</dbReference>
<keyword evidence="3" id="KW-1133">Transmembrane helix</keyword>
<evidence type="ECO:0000259" key="5">
    <source>
        <dbReference type="Pfam" id="PF06271"/>
    </source>
</evidence>
<dbReference type="Proteomes" id="UP001597273">
    <property type="component" value="Unassembled WGS sequence"/>
</dbReference>
<protein>
    <submittedName>
        <fullName evidence="6">RDD family protein</fullName>
    </submittedName>
</protein>
<organism evidence="6 7">
    <name type="scientific">Planococcus chinensis</name>
    <dbReference type="NCBI Taxonomy" id="272917"/>
    <lineage>
        <taxon>Bacteria</taxon>
        <taxon>Bacillati</taxon>
        <taxon>Bacillota</taxon>
        <taxon>Bacilli</taxon>
        <taxon>Bacillales</taxon>
        <taxon>Caryophanaceae</taxon>
        <taxon>Planococcus</taxon>
    </lineage>
</organism>
<keyword evidence="4" id="KW-0472">Membrane</keyword>
<dbReference type="EMBL" id="JBHUFW010000002">
    <property type="protein sequence ID" value="MFD1861521.1"/>
    <property type="molecule type" value="Genomic_DNA"/>
</dbReference>
<evidence type="ECO:0000256" key="1">
    <source>
        <dbReference type="ARBA" id="ARBA00004141"/>
    </source>
</evidence>
<feature type="domain" description="RDD" evidence="5">
    <location>
        <begin position="7"/>
        <end position="91"/>
    </location>
</feature>
<evidence type="ECO:0000256" key="3">
    <source>
        <dbReference type="ARBA" id="ARBA00022989"/>
    </source>
</evidence>
<evidence type="ECO:0000256" key="2">
    <source>
        <dbReference type="ARBA" id="ARBA00022692"/>
    </source>
</evidence>
<keyword evidence="2" id="KW-0812">Transmembrane</keyword>
<name>A0ABW4QD74_9BACL</name>
<sequence length="130" mass="14052">MNELTKKRVMAMGIDTVMSSMVSSALEPLVKKKVKGSFVPIVILPSVVLWGLEAAQISLFGQTLGQKAVGIKIIREDGGKPEAGQILKRSMHRDSVSAIPYLKNRKAFDANGGIAFPHDQYAETLVVASK</sequence>
<dbReference type="InterPro" id="IPR010432">
    <property type="entry name" value="RDD"/>
</dbReference>
<accession>A0ABW4QD74</accession>
<keyword evidence="7" id="KW-1185">Reference proteome</keyword>
<evidence type="ECO:0000256" key="4">
    <source>
        <dbReference type="ARBA" id="ARBA00023136"/>
    </source>
</evidence>
<gene>
    <name evidence="6" type="ORF">ACFSDB_01215</name>
</gene>
<dbReference type="RefSeq" id="WP_204891463.1">
    <property type="nucleotide sequence ID" value="NZ_JBHUFW010000002.1"/>
</dbReference>
<reference evidence="7" key="1">
    <citation type="journal article" date="2019" name="Int. J. Syst. Evol. Microbiol.">
        <title>The Global Catalogue of Microorganisms (GCM) 10K type strain sequencing project: providing services to taxonomists for standard genome sequencing and annotation.</title>
        <authorList>
            <consortium name="The Broad Institute Genomics Platform"/>
            <consortium name="The Broad Institute Genome Sequencing Center for Infectious Disease"/>
            <person name="Wu L."/>
            <person name="Ma J."/>
        </authorList>
    </citation>
    <scope>NUCLEOTIDE SEQUENCE [LARGE SCALE GENOMIC DNA]</scope>
    <source>
        <strain evidence="7">CGMCC 1.15475</strain>
    </source>
</reference>